<evidence type="ECO:0000256" key="11">
    <source>
        <dbReference type="PIRNR" id="PIRNR001461"/>
    </source>
</evidence>
<sequence>MKNINLCPSMMCADFTNLKEEISNLEKAGVDLLHMDIMDGNFVPNFALGLEDYLSIHKLTKLPLDAHLMIEKPIRYVELFAKAGANLIYIHPEADDFPLRTLEKIKELGCKAGIAINPETSIESVSELLPYIDAILIMTVIPGFSGQKFIESMDKKIKSICSIREESGYNFEIGIDGNVSQQRIKRYSVVGVNNYILGTSAIFGKGLQYSKVISDLRKL</sequence>
<comment type="cofactor">
    <cofactor evidence="3">
        <name>Co(2+)</name>
        <dbReference type="ChEBI" id="CHEBI:48828"/>
    </cofactor>
</comment>
<comment type="cofactor">
    <cofactor evidence="13">
        <name>a divalent metal cation</name>
        <dbReference type="ChEBI" id="CHEBI:60240"/>
    </cofactor>
    <text evidence="13">Binds 1 divalent metal cation per subunit.</text>
</comment>
<comment type="similarity">
    <text evidence="6 11">Belongs to the ribulose-phosphate 3-epimerase family.</text>
</comment>
<keyword evidence="8 13" id="KW-0479">Metal-binding</keyword>
<feature type="binding site" evidence="13">
    <location>
        <position position="176"/>
    </location>
    <ligand>
        <name>a divalent metal cation</name>
        <dbReference type="ChEBI" id="CHEBI:60240"/>
    </ligand>
</feature>
<keyword evidence="9 11" id="KW-0413">Isomerase</keyword>
<gene>
    <name evidence="15" type="primary">rpe_3</name>
    <name evidence="15" type="ORF">SY212_16810</name>
</gene>
<evidence type="ECO:0000313" key="15">
    <source>
        <dbReference type="EMBL" id="GET06651.1"/>
    </source>
</evidence>
<reference evidence="15" key="1">
    <citation type="submission" date="2019-10" db="EMBL/GenBank/DDBJ databases">
        <title>Lactobacillus agilis SY212 Whole Genome Sequencing Project.</title>
        <authorList>
            <person name="Suzuki S."/>
            <person name="Endo A."/>
            <person name="Maeno S."/>
            <person name="Shiwa Y."/>
            <person name="Matsutani M."/>
            <person name="Kajikawa A."/>
        </authorList>
    </citation>
    <scope>NUCLEOTIDE SEQUENCE</scope>
    <source>
        <strain evidence="15">SY212</strain>
    </source>
</reference>
<feature type="active site" description="Proton acceptor" evidence="12">
    <location>
        <position position="36"/>
    </location>
</feature>
<keyword evidence="13" id="KW-0862">Zinc</keyword>
<dbReference type="GO" id="GO:0005975">
    <property type="term" value="P:carbohydrate metabolic process"/>
    <property type="evidence" value="ECO:0007669"/>
    <property type="project" value="InterPro"/>
</dbReference>
<evidence type="ECO:0000256" key="2">
    <source>
        <dbReference type="ARBA" id="ARBA00001936"/>
    </source>
</evidence>
<feature type="binding site" evidence="14">
    <location>
        <position position="67"/>
    </location>
    <ligand>
        <name>substrate</name>
    </ligand>
</feature>
<dbReference type="CDD" id="cd00429">
    <property type="entry name" value="RPE"/>
    <property type="match status" value="1"/>
</dbReference>
<evidence type="ECO:0000256" key="9">
    <source>
        <dbReference type="ARBA" id="ARBA00023235"/>
    </source>
</evidence>
<feature type="binding site" evidence="14">
    <location>
        <position position="9"/>
    </location>
    <ligand>
        <name>substrate</name>
    </ligand>
</feature>
<feature type="active site" description="Proton donor" evidence="12">
    <location>
        <position position="176"/>
    </location>
</feature>
<dbReference type="RefSeq" id="WP_172579654.1">
    <property type="nucleotide sequence ID" value="NZ_BLAM01000159.1"/>
</dbReference>
<evidence type="ECO:0000256" key="10">
    <source>
        <dbReference type="NCBIfam" id="TIGR01163"/>
    </source>
</evidence>
<dbReference type="SUPFAM" id="SSF51366">
    <property type="entry name" value="Ribulose-phoshate binding barrel"/>
    <property type="match status" value="1"/>
</dbReference>
<evidence type="ECO:0000256" key="6">
    <source>
        <dbReference type="ARBA" id="ARBA00009541"/>
    </source>
</evidence>
<dbReference type="InterPro" id="IPR026019">
    <property type="entry name" value="Ribul_P_3_epim"/>
</dbReference>
<dbReference type="GO" id="GO:0004750">
    <property type="term" value="F:D-ribulose-phosphate 3-epimerase activity"/>
    <property type="evidence" value="ECO:0007669"/>
    <property type="project" value="UniProtKB-UniRule"/>
</dbReference>
<dbReference type="NCBIfam" id="NF004076">
    <property type="entry name" value="PRK05581.1-4"/>
    <property type="match status" value="1"/>
</dbReference>
<proteinExistence type="inferred from homology"/>
<feature type="binding site" evidence="13">
    <location>
        <position position="34"/>
    </location>
    <ligand>
        <name>a divalent metal cation</name>
        <dbReference type="ChEBI" id="CHEBI:60240"/>
    </ligand>
</feature>
<dbReference type="InterPro" id="IPR000056">
    <property type="entry name" value="Ribul_P_3_epim-like"/>
</dbReference>
<protein>
    <recommendedName>
        <fullName evidence="7 10">Ribulose-phosphate 3-epimerase</fullName>
        <ecNumber evidence="7 10">5.1.3.1</ecNumber>
    </recommendedName>
</protein>
<evidence type="ECO:0000256" key="5">
    <source>
        <dbReference type="ARBA" id="ARBA00001954"/>
    </source>
</evidence>
<evidence type="ECO:0000256" key="13">
    <source>
        <dbReference type="PIRSR" id="PIRSR001461-2"/>
    </source>
</evidence>
<evidence type="ECO:0000256" key="12">
    <source>
        <dbReference type="PIRSR" id="PIRSR001461-1"/>
    </source>
</evidence>
<dbReference type="NCBIfam" id="TIGR01163">
    <property type="entry name" value="rpe"/>
    <property type="match status" value="1"/>
</dbReference>
<dbReference type="PROSITE" id="PS01085">
    <property type="entry name" value="RIBUL_P_3_EPIMER_1"/>
    <property type="match status" value="1"/>
</dbReference>
<evidence type="ECO:0000256" key="7">
    <source>
        <dbReference type="ARBA" id="ARBA00013188"/>
    </source>
</evidence>
<evidence type="ECO:0000256" key="14">
    <source>
        <dbReference type="PIRSR" id="PIRSR001461-3"/>
    </source>
</evidence>
<keyword evidence="13" id="KW-0170">Cobalt</keyword>
<dbReference type="AlphaFoldDB" id="A0A6F9XN00"/>
<dbReference type="GO" id="GO:0046872">
    <property type="term" value="F:metal ion binding"/>
    <property type="evidence" value="ECO:0007669"/>
    <property type="project" value="UniProtKB-KW"/>
</dbReference>
<evidence type="ECO:0000256" key="8">
    <source>
        <dbReference type="ARBA" id="ARBA00022723"/>
    </source>
</evidence>
<dbReference type="Gene3D" id="3.20.20.70">
    <property type="entry name" value="Aldolase class I"/>
    <property type="match status" value="1"/>
</dbReference>
<comment type="cofactor">
    <cofactor evidence="5">
        <name>Fe(2+)</name>
        <dbReference type="ChEBI" id="CHEBI:29033"/>
    </cofactor>
</comment>
<evidence type="ECO:0000256" key="3">
    <source>
        <dbReference type="ARBA" id="ARBA00001941"/>
    </source>
</evidence>
<dbReference type="PROSITE" id="PS01086">
    <property type="entry name" value="RIBUL_P_3_EPIMER_2"/>
    <property type="match status" value="1"/>
</dbReference>
<organism evidence="15">
    <name type="scientific">Ligilactobacillus agilis</name>
    <dbReference type="NCBI Taxonomy" id="1601"/>
    <lineage>
        <taxon>Bacteria</taxon>
        <taxon>Bacillati</taxon>
        <taxon>Bacillota</taxon>
        <taxon>Bacilli</taxon>
        <taxon>Lactobacillales</taxon>
        <taxon>Lactobacillaceae</taxon>
        <taxon>Ligilactobacillus</taxon>
    </lineage>
</organism>
<dbReference type="Proteomes" id="UP000494265">
    <property type="component" value="Unassembled WGS sequence"/>
</dbReference>
<dbReference type="InterPro" id="IPR013785">
    <property type="entry name" value="Aldolase_TIM"/>
</dbReference>
<name>A0A6F9XN00_9LACO</name>
<feature type="binding site" evidence="13">
    <location>
        <position position="67"/>
    </location>
    <ligand>
        <name>a divalent metal cation</name>
        <dbReference type="ChEBI" id="CHEBI:60240"/>
    </ligand>
</feature>
<comment type="catalytic activity">
    <reaction evidence="1 11">
        <text>D-ribulose 5-phosphate = D-xylulose 5-phosphate</text>
        <dbReference type="Rhea" id="RHEA:13677"/>
        <dbReference type="ChEBI" id="CHEBI:57737"/>
        <dbReference type="ChEBI" id="CHEBI:58121"/>
        <dbReference type="EC" id="5.1.3.1"/>
    </reaction>
</comment>
<dbReference type="PANTHER" id="PTHR11749">
    <property type="entry name" value="RIBULOSE-5-PHOSPHATE-3-EPIMERASE"/>
    <property type="match status" value="1"/>
</dbReference>
<evidence type="ECO:0000256" key="4">
    <source>
        <dbReference type="ARBA" id="ARBA00001947"/>
    </source>
</evidence>
<comment type="cofactor">
    <cofactor evidence="2">
        <name>Mn(2+)</name>
        <dbReference type="ChEBI" id="CHEBI:29035"/>
    </cofactor>
</comment>
<dbReference type="EMBL" id="BLAM01000159">
    <property type="protein sequence ID" value="GET06651.1"/>
    <property type="molecule type" value="Genomic_DNA"/>
</dbReference>
<dbReference type="PIRSF" id="PIRSF001461">
    <property type="entry name" value="RPE"/>
    <property type="match status" value="1"/>
</dbReference>
<dbReference type="EC" id="5.1.3.1" evidence="7 10"/>
<comment type="caution">
    <text evidence="15">The sequence shown here is derived from an EMBL/GenBank/DDBJ whole genome shotgun (WGS) entry which is preliminary data.</text>
</comment>
<dbReference type="GO" id="GO:0006098">
    <property type="term" value="P:pentose-phosphate shunt"/>
    <property type="evidence" value="ECO:0007669"/>
    <property type="project" value="UniProtKB-UniRule"/>
</dbReference>
<accession>A0A6F9XN00</accession>
<dbReference type="GO" id="GO:0005737">
    <property type="term" value="C:cytoplasm"/>
    <property type="evidence" value="ECO:0007669"/>
    <property type="project" value="UniProtKB-ARBA"/>
</dbReference>
<keyword evidence="13" id="KW-0464">Manganese</keyword>
<keyword evidence="11" id="KW-0119">Carbohydrate metabolism</keyword>
<feature type="binding site" evidence="13">
    <location>
        <position position="36"/>
    </location>
    <ligand>
        <name>a divalent metal cation</name>
        <dbReference type="ChEBI" id="CHEBI:60240"/>
    </ligand>
</feature>
<dbReference type="InterPro" id="IPR011060">
    <property type="entry name" value="RibuloseP-bd_barrel"/>
</dbReference>
<comment type="cofactor">
    <cofactor evidence="4">
        <name>Zn(2+)</name>
        <dbReference type="ChEBI" id="CHEBI:29105"/>
    </cofactor>
</comment>
<dbReference type="FunFam" id="3.20.20.70:FF:000004">
    <property type="entry name" value="Ribulose-phosphate 3-epimerase"/>
    <property type="match status" value="1"/>
</dbReference>
<evidence type="ECO:0000256" key="1">
    <source>
        <dbReference type="ARBA" id="ARBA00001782"/>
    </source>
</evidence>
<dbReference type="Pfam" id="PF00834">
    <property type="entry name" value="Ribul_P_3_epim"/>
    <property type="match status" value="1"/>
</dbReference>
<feature type="binding site" evidence="14">
    <location>
        <begin position="143"/>
        <end position="146"/>
    </location>
    <ligand>
        <name>substrate</name>
    </ligand>
</feature>